<protein>
    <submittedName>
        <fullName evidence="8">GNAT family N-acetyltransferase</fullName>
    </submittedName>
</protein>
<dbReference type="AlphaFoldDB" id="A0A4Q1JRM0"/>
<dbReference type="GO" id="GO:0071555">
    <property type="term" value="P:cell wall organization"/>
    <property type="evidence" value="ECO:0007669"/>
    <property type="project" value="UniProtKB-KW"/>
</dbReference>
<comment type="caution">
    <text evidence="8">The sequence shown here is derived from an EMBL/GenBank/DDBJ whole genome shotgun (WGS) entry which is preliminary data.</text>
</comment>
<keyword evidence="9" id="KW-1185">Reference proteome</keyword>
<dbReference type="PANTHER" id="PTHR36174:SF1">
    <property type="entry name" value="LIPID II:GLYCINE GLYCYLTRANSFERASE"/>
    <property type="match status" value="1"/>
</dbReference>
<keyword evidence="6" id="KW-0961">Cell wall biogenesis/degradation</keyword>
<dbReference type="GO" id="GO:0009252">
    <property type="term" value="P:peptidoglycan biosynthetic process"/>
    <property type="evidence" value="ECO:0007669"/>
    <property type="project" value="UniProtKB-KW"/>
</dbReference>
<comment type="similarity">
    <text evidence="1">Belongs to the FemABX family.</text>
</comment>
<dbReference type="InterPro" id="IPR016181">
    <property type="entry name" value="Acyl_CoA_acyltransferase"/>
</dbReference>
<dbReference type="RefSeq" id="WP_129251947.1">
    <property type="nucleotide sequence ID" value="NZ_SAXA01000001.1"/>
</dbReference>
<evidence type="ECO:0000256" key="2">
    <source>
        <dbReference type="ARBA" id="ARBA00022679"/>
    </source>
</evidence>
<organism evidence="8 9">
    <name type="scientific">Ancylomarina salipaludis</name>
    <dbReference type="NCBI Taxonomy" id="2501299"/>
    <lineage>
        <taxon>Bacteria</taxon>
        <taxon>Pseudomonadati</taxon>
        <taxon>Bacteroidota</taxon>
        <taxon>Bacteroidia</taxon>
        <taxon>Marinilabiliales</taxon>
        <taxon>Marinifilaceae</taxon>
        <taxon>Ancylomarina</taxon>
    </lineage>
</organism>
<dbReference type="GO" id="GO:0016755">
    <property type="term" value="F:aminoacyltransferase activity"/>
    <property type="evidence" value="ECO:0007669"/>
    <property type="project" value="InterPro"/>
</dbReference>
<dbReference type="Gene3D" id="3.40.630.30">
    <property type="match status" value="1"/>
</dbReference>
<dbReference type="OrthoDB" id="9785911at2"/>
<evidence type="ECO:0000256" key="3">
    <source>
        <dbReference type="ARBA" id="ARBA00022960"/>
    </source>
</evidence>
<dbReference type="EMBL" id="SAXA01000001">
    <property type="protein sequence ID" value="RXQ97435.1"/>
    <property type="molecule type" value="Genomic_DNA"/>
</dbReference>
<evidence type="ECO:0000256" key="5">
    <source>
        <dbReference type="ARBA" id="ARBA00023315"/>
    </source>
</evidence>
<name>A0A4Q1JRM0_9BACT</name>
<keyword evidence="3" id="KW-0133">Cell shape</keyword>
<evidence type="ECO:0000256" key="1">
    <source>
        <dbReference type="ARBA" id="ARBA00009943"/>
    </source>
</evidence>
<sequence length="356" mass="41787">MKILSAKIEGDYLTWLNIWRQWDGKEIFAHPDYLNLFDDYSHAMCAVVSRDNQMVIYPFCLRSLSGDLNINMDGISYSDIISPYGYGGLYQIGNGNFEYLIEEFYLKFNDWAVSQNVISEFIRFDLFSQSREKYNGEISYNNDNVVCDLSKGKDVIWNEFKAKVRNNVRKAVKSGISLKLDFSGEDIEAFLEIYYATMDRRQAEKQYYFKKEFFERIHEKLKGNFVYFLAIKDDKLVSADLVLISDLRIYSFLSGTDSDAFQYRPNDFIKYQIINWGVDAGKTDYILGGGYKPMDSLFNYKKAFAPERILPFYVGKKIYNPEMYDLLVESKEQELLDNFNVVDKKSEFFPLYRRNG</sequence>
<keyword evidence="2 8" id="KW-0808">Transferase</keyword>
<dbReference type="InterPro" id="IPR050644">
    <property type="entry name" value="PG_Glycine_Bridge_Synth"/>
</dbReference>
<proteinExistence type="inferred from homology"/>
<evidence type="ECO:0000256" key="6">
    <source>
        <dbReference type="ARBA" id="ARBA00023316"/>
    </source>
</evidence>
<keyword evidence="4" id="KW-0573">Peptidoglycan synthesis</keyword>
<evidence type="ECO:0000259" key="7">
    <source>
        <dbReference type="Pfam" id="PF13480"/>
    </source>
</evidence>
<evidence type="ECO:0000313" key="9">
    <source>
        <dbReference type="Proteomes" id="UP000289703"/>
    </source>
</evidence>
<dbReference type="Pfam" id="PF13480">
    <property type="entry name" value="Acetyltransf_6"/>
    <property type="match status" value="1"/>
</dbReference>
<gene>
    <name evidence="8" type="ORF">EO244_00675</name>
</gene>
<dbReference type="PANTHER" id="PTHR36174">
    <property type="entry name" value="LIPID II:GLYCINE GLYCYLTRANSFERASE"/>
    <property type="match status" value="1"/>
</dbReference>
<evidence type="ECO:0000256" key="4">
    <source>
        <dbReference type="ARBA" id="ARBA00022984"/>
    </source>
</evidence>
<reference evidence="8 9" key="1">
    <citation type="submission" date="2019-01" db="EMBL/GenBank/DDBJ databases">
        <title>Ancylomarina salipaludis sp. nov., isolated from a salt marsh.</title>
        <authorList>
            <person name="Yoon J.-H."/>
        </authorList>
    </citation>
    <scope>NUCLEOTIDE SEQUENCE [LARGE SCALE GENOMIC DNA]</scope>
    <source>
        <strain evidence="8 9">SHSM-M15</strain>
    </source>
</reference>
<keyword evidence="5" id="KW-0012">Acyltransferase</keyword>
<dbReference type="InterPro" id="IPR038740">
    <property type="entry name" value="BioF2-like_GNAT_dom"/>
</dbReference>
<dbReference type="Proteomes" id="UP000289703">
    <property type="component" value="Unassembled WGS sequence"/>
</dbReference>
<evidence type="ECO:0000313" key="8">
    <source>
        <dbReference type="EMBL" id="RXQ97435.1"/>
    </source>
</evidence>
<dbReference type="GO" id="GO:0008360">
    <property type="term" value="P:regulation of cell shape"/>
    <property type="evidence" value="ECO:0007669"/>
    <property type="project" value="UniProtKB-KW"/>
</dbReference>
<accession>A0A4Q1JRM0</accession>
<dbReference type="InterPro" id="IPR003447">
    <property type="entry name" value="FEMABX"/>
</dbReference>
<dbReference type="PROSITE" id="PS51191">
    <property type="entry name" value="FEMABX"/>
    <property type="match status" value="1"/>
</dbReference>
<feature type="domain" description="BioF2-like acetyltransferase" evidence="7">
    <location>
        <begin position="160"/>
        <end position="301"/>
    </location>
</feature>
<dbReference type="SUPFAM" id="SSF55729">
    <property type="entry name" value="Acyl-CoA N-acyltransferases (Nat)"/>
    <property type="match status" value="1"/>
</dbReference>